<name>A0A9D5JW38_9BACT</name>
<feature type="domain" description="tRNA pseudouridylate synthase B C-terminal" evidence="7">
    <location>
        <begin position="172"/>
        <end position="230"/>
    </location>
</feature>
<reference evidence="8" key="1">
    <citation type="submission" date="2019-11" db="EMBL/GenBank/DDBJ databases">
        <title>Microbial mats filling the niche in hypersaline microbial mats.</title>
        <authorList>
            <person name="Wong H.L."/>
            <person name="Macleod F.I."/>
            <person name="White R.A. III"/>
            <person name="Burns B.P."/>
        </authorList>
    </citation>
    <scope>NUCLEOTIDE SEQUENCE</scope>
    <source>
        <strain evidence="8">Rbin_158</strain>
    </source>
</reference>
<evidence type="ECO:0000256" key="3">
    <source>
        <dbReference type="ARBA" id="ARBA00022694"/>
    </source>
</evidence>
<dbReference type="InterPro" id="IPR002501">
    <property type="entry name" value="PsdUridine_synth_N"/>
</dbReference>
<dbReference type="AlphaFoldDB" id="A0A9D5JW38"/>
<comment type="similarity">
    <text evidence="2 5">Belongs to the pseudouridine synthase TruB family. Type 1 subfamily.</text>
</comment>
<dbReference type="Pfam" id="PF16198">
    <property type="entry name" value="TruB_C_2"/>
    <property type="match status" value="1"/>
</dbReference>
<evidence type="ECO:0000256" key="5">
    <source>
        <dbReference type="HAMAP-Rule" id="MF_01080"/>
    </source>
</evidence>
<evidence type="ECO:0000256" key="4">
    <source>
        <dbReference type="ARBA" id="ARBA00023235"/>
    </source>
</evidence>
<evidence type="ECO:0000259" key="7">
    <source>
        <dbReference type="Pfam" id="PF16198"/>
    </source>
</evidence>
<keyword evidence="4 5" id="KW-0413">Isomerase</keyword>
<protein>
    <recommendedName>
        <fullName evidence="5">tRNA pseudouridine synthase B</fullName>
        <ecNumber evidence="5">5.4.99.25</ecNumber>
    </recommendedName>
    <alternativeName>
        <fullName evidence="5">tRNA pseudouridine(55) synthase</fullName>
        <shortName evidence="5">Psi55 synthase</shortName>
    </alternativeName>
    <alternativeName>
        <fullName evidence="5">tRNA pseudouridylate synthase</fullName>
    </alternativeName>
    <alternativeName>
        <fullName evidence="5">tRNA-uridine isomerase</fullName>
    </alternativeName>
</protein>
<gene>
    <name evidence="5 8" type="primary">truB</name>
    <name evidence="8" type="ORF">GF339_11510</name>
</gene>
<dbReference type="GO" id="GO:1990481">
    <property type="term" value="P:mRNA pseudouridine synthesis"/>
    <property type="evidence" value="ECO:0007669"/>
    <property type="project" value="TreeGrafter"/>
</dbReference>
<evidence type="ECO:0000313" key="9">
    <source>
        <dbReference type="Proteomes" id="UP000649604"/>
    </source>
</evidence>
<accession>A0A9D5JW38</accession>
<dbReference type="Pfam" id="PF01509">
    <property type="entry name" value="TruB_N"/>
    <property type="match status" value="1"/>
</dbReference>
<comment type="catalytic activity">
    <reaction evidence="1 5">
        <text>uridine(55) in tRNA = pseudouridine(55) in tRNA</text>
        <dbReference type="Rhea" id="RHEA:42532"/>
        <dbReference type="Rhea" id="RHEA-COMP:10101"/>
        <dbReference type="Rhea" id="RHEA-COMP:10102"/>
        <dbReference type="ChEBI" id="CHEBI:65314"/>
        <dbReference type="ChEBI" id="CHEBI:65315"/>
        <dbReference type="EC" id="5.4.99.25"/>
    </reaction>
</comment>
<comment type="caution">
    <text evidence="8">The sequence shown here is derived from an EMBL/GenBank/DDBJ whole genome shotgun (WGS) entry which is preliminary data.</text>
</comment>
<dbReference type="PANTHER" id="PTHR13767">
    <property type="entry name" value="TRNA-PSEUDOURIDINE SYNTHASE"/>
    <property type="match status" value="1"/>
</dbReference>
<dbReference type="InterPro" id="IPR020103">
    <property type="entry name" value="PsdUridine_synth_cat_dom_sf"/>
</dbReference>
<dbReference type="Gene3D" id="3.30.2350.10">
    <property type="entry name" value="Pseudouridine synthase"/>
    <property type="match status" value="1"/>
</dbReference>
<dbReference type="EC" id="5.4.99.25" evidence="5"/>
<sequence>MNGILLIDKPAGMTSHDVVAAVRKLGRIKKVGHAGTLDPFATGLLMLCLGKATKISQYLVGHDKTYVGVMKLGETTDTQDRTGEVIARQPTAAVSPEALTHALKQFEGPQSQLPPMFSAKKVGGRRLYDLARTGKTVEREPQAVTIYALDLLDVDWPFVRFRVACSKGTYIRTLAHDIGQVLGCGAHLTALQRTAIGPFALSDAMSLDQFARAVEQGEEEQCLIPLDTALACFPAISLPDQAATRLAHGTRVLLPAQVVEQVQQGEETAQMMRVYRASGTFIALASMTIVHQNEETLCQFQPIKVLI</sequence>
<dbReference type="HAMAP" id="MF_01080">
    <property type="entry name" value="TruB_bact"/>
    <property type="match status" value="1"/>
</dbReference>
<feature type="domain" description="Pseudouridine synthase II N-terminal" evidence="6">
    <location>
        <begin position="23"/>
        <end position="171"/>
    </location>
</feature>
<feature type="active site" description="Nucleophile" evidence="5">
    <location>
        <position position="38"/>
    </location>
</feature>
<dbReference type="GO" id="GO:0160148">
    <property type="term" value="F:tRNA pseudouridine(55) synthase activity"/>
    <property type="evidence" value="ECO:0007669"/>
    <property type="project" value="UniProtKB-EC"/>
</dbReference>
<dbReference type="NCBIfam" id="TIGR00431">
    <property type="entry name" value="TruB"/>
    <property type="match status" value="1"/>
</dbReference>
<dbReference type="InterPro" id="IPR032819">
    <property type="entry name" value="TruB_C"/>
</dbReference>
<dbReference type="Proteomes" id="UP000649604">
    <property type="component" value="Unassembled WGS sequence"/>
</dbReference>
<evidence type="ECO:0000256" key="2">
    <source>
        <dbReference type="ARBA" id="ARBA00005642"/>
    </source>
</evidence>
<comment type="function">
    <text evidence="5">Responsible for synthesis of pseudouridine from uracil-55 in the psi GC loop of transfer RNAs.</text>
</comment>
<evidence type="ECO:0000256" key="1">
    <source>
        <dbReference type="ARBA" id="ARBA00000385"/>
    </source>
</evidence>
<proteinExistence type="inferred from homology"/>
<dbReference type="PANTHER" id="PTHR13767:SF2">
    <property type="entry name" value="PSEUDOURIDYLATE SYNTHASE TRUB1"/>
    <property type="match status" value="1"/>
</dbReference>
<dbReference type="GO" id="GO:0031119">
    <property type="term" value="P:tRNA pseudouridine synthesis"/>
    <property type="evidence" value="ECO:0007669"/>
    <property type="project" value="UniProtKB-UniRule"/>
</dbReference>
<dbReference type="InterPro" id="IPR014780">
    <property type="entry name" value="tRNA_psdUridine_synth_TruB"/>
</dbReference>
<organism evidence="8 9">
    <name type="scientific">candidate division KSB3 bacterium</name>
    <dbReference type="NCBI Taxonomy" id="2044937"/>
    <lineage>
        <taxon>Bacteria</taxon>
        <taxon>candidate division KSB3</taxon>
    </lineage>
</organism>
<dbReference type="CDD" id="cd02573">
    <property type="entry name" value="PseudoU_synth_EcTruB"/>
    <property type="match status" value="1"/>
</dbReference>
<dbReference type="SUPFAM" id="SSF55120">
    <property type="entry name" value="Pseudouridine synthase"/>
    <property type="match status" value="1"/>
</dbReference>
<evidence type="ECO:0000259" key="6">
    <source>
        <dbReference type="Pfam" id="PF01509"/>
    </source>
</evidence>
<dbReference type="EMBL" id="WJJP01000374">
    <property type="protein sequence ID" value="MBD3325204.1"/>
    <property type="molecule type" value="Genomic_DNA"/>
</dbReference>
<dbReference type="FunFam" id="3.30.2350.10:FF:000011">
    <property type="entry name" value="tRNA pseudouridine synthase B"/>
    <property type="match status" value="1"/>
</dbReference>
<keyword evidence="3 5" id="KW-0819">tRNA processing</keyword>
<dbReference type="GO" id="GO:0003723">
    <property type="term" value="F:RNA binding"/>
    <property type="evidence" value="ECO:0007669"/>
    <property type="project" value="InterPro"/>
</dbReference>
<evidence type="ECO:0000313" key="8">
    <source>
        <dbReference type="EMBL" id="MBD3325204.1"/>
    </source>
</evidence>